<feature type="compositionally biased region" description="Basic and acidic residues" evidence="1">
    <location>
        <begin position="30"/>
        <end position="39"/>
    </location>
</feature>
<gene>
    <name evidence="3" type="ORF">AAG570_001068</name>
</gene>
<evidence type="ECO:0000313" key="3">
    <source>
        <dbReference type="EMBL" id="KAL1124441.1"/>
    </source>
</evidence>
<evidence type="ECO:0000259" key="2">
    <source>
        <dbReference type="Pfam" id="PF00134"/>
    </source>
</evidence>
<dbReference type="CDD" id="cd20556">
    <property type="entry name" value="CYCLIN_CABLES"/>
    <property type="match status" value="1"/>
</dbReference>
<reference evidence="3 4" key="1">
    <citation type="submission" date="2024-07" db="EMBL/GenBank/DDBJ databases">
        <title>Chromosome-level genome assembly of the water stick insect Ranatra chinensis (Heteroptera: Nepidae).</title>
        <authorList>
            <person name="Liu X."/>
        </authorList>
    </citation>
    <scope>NUCLEOTIDE SEQUENCE [LARGE SCALE GENOMIC DNA]</scope>
    <source>
        <strain evidence="3">Cailab_2021Rc</strain>
        <tissue evidence="3">Muscle</tissue>
    </source>
</reference>
<dbReference type="Pfam" id="PF00134">
    <property type="entry name" value="Cyclin_N"/>
    <property type="match status" value="1"/>
</dbReference>
<feature type="domain" description="Cyclin N-terminal" evidence="2">
    <location>
        <begin position="369"/>
        <end position="450"/>
    </location>
</feature>
<keyword evidence="4" id="KW-1185">Reference proteome</keyword>
<dbReference type="InterPro" id="IPR006671">
    <property type="entry name" value="Cyclin_N"/>
</dbReference>
<dbReference type="Proteomes" id="UP001558652">
    <property type="component" value="Unassembled WGS sequence"/>
</dbReference>
<dbReference type="PANTHER" id="PTHR22896:SF0">
    <property type="entry name" value="CYCLIN N-TERMINAL DOMAIN-CONTAINING PROTEIN"/>
    <property type="match status" value="1"/>
</dbReference>
<dbReference type="EMBL" id="JBFDAA010000010">
    <property type="protein sequence ID" value="KAL1124441.1"/>
    <property type="molecule type" value="Genomic_DNA"/>
</dbReference>
<evidence type="ECO:0000313" key="4">
    <source>
        <dbReference type="Proteomes" id="UP001558652"/>
    </source>
</evidence>
<dbReference type="Gene3D" id="1.10.472.10">
    <property type="entry name" value="Cyclin-like"/>
    <property type="match status" value="1"/>
</dbReference>
<dbReference type="SUPFAM" id="SSF47954">
    <property type="entry name" value="Cyclin-like"/>
    <property type="match status" value="1"/>
</dbReference>
<evidence type="ECO:0000256" key="1">
    <source>
        <dbReference type="SAM" id="MobiDB-lite"/>
    </source>
</evidence>
<dbReference type="PIRSF" id="PIRSF025798">
    <property type="entry name" value="Cables"/>
    <property type="match status" value="1"/>
</dbReference>
<dbReference type="InterPro" id="IPR036915">
    <property type="entry name" value="Cyclin-like_sf"/>
</dbReference>
<dbReference type="InterPro" id="IPR012388">
    <property type="entry name" value="CABLES1/2"/>
</dbReference>
<dbReference type="PANTHER" id="PTHR22896">
    <property type="entry name" value="CDK5 AND ABL1 ENZYME SUBSTRATE 1"/>
    <property type="match status" value="1"/>
</dbReference>
<sequence>MKKNKYNRRLAAISFLSNISLDGSPRSFKELKTQGECKSQRISSGGGGEQPPKSAPPVVFNVSNNSSTLNSSNESHFALLSKFLEHDVSANCSVTPFRERTSTVGSEYGQEKFTALGYRKRVLPQGLLSDEKALGMFSSSESMVSTAGSKKEVTLLKLTKGQKLKGQRLVMVSQTKKIPMLIFSVLPYNKFRGDIRTMSCTGRRRNTSGPRPLSAINDTLDPWTLLGIEKGQDGQEISYGQLLAPSRIIRAADIVDAPAKHNPVARCFSYDSATQRVFASSPPVVCCENKSGECSAYEANMLDDPELIAGKHKTLMTFSSYITSVIHYVRAADLKKELNDKFRDKFPTIQLTLSKLRSLKREMRKISNTDLLTVAYSFVYFEKLIVRNYVNKENRKLCAGASLILAAKLNDIKGDHLKHLIEKTEAVLRLNRRELLASEFAVLVALEFGLHVPTCQVLPHYHRLLSET</sequence>
<protein>
    <recommendedName>
        <fullName evidence="2">Cyclin N-terminal domain-containing protein</fullName>
    </recommendedName>
</protein>
<comment type="caution">
    <text evidence="3">The sequence shown here is derived from an EMBL/GenBank/DDBJ whole genome shotgun (WGS) entry which is preliminary data.</text>
</comment>
<proteinExistence type="predicted"/>
<organism evidence="3 4">
    <name type="scientific">Ranatra chinensis</name>
    <dbReference type="NCBI Taxonomy" id="642074"/>
    <lineage>
        <taxon>Eukaryota</taxon>
        <taxon>Metazoa</taxon>
        <taxon>Ecdysozoa</taxon>
        <taxon>Arthropoda</taxon>
        <taxon>Hexapoda</taxon>
        <taxon>Insecta</taxon>
        <taxon>Pterygota</taxon>
        <taxon>Neoptera</taxon>
        <taxon>Paraneoptera</taxon>
        <taxon>Hemiptera</taxon>
        <taxon>Heteroptera</taxon>
        <taxon>Panheteroptera</taxon>
        <taxon>Nepomorpha</taxon>
        <taxon>Nepidae</taxon>
        <taxon>Ranatrinae</taxon>
        <taxon>Ranatra</taxon>
    </lineage>
</organism>
<dbReference type="AlphaFoldDB" id="A0ABD0YAS4"/>
<name>A0ABD0YAS4_9HEMI</name>
<feature type="region of interest" description="Disordered" evidence="1">
    <location>
        <begin position="30"/>
        <end position="57"/>
    </location>
</feature>
<accession>A0ABD0YAS4</accession>